<dbReference type="CDD" id="cd18804">
    <property type="entry name" value="SF2_C_priA"/>
    <property type="match status" value="1"/>
</dbReference>
<comment type="caution">
    <text evidence="15">The sequence shown here is derived from an EMBL/GenBank/DDBJ whole genome shotgun (WGS) entry which is preliminary data.</text>
</comment>
<keyword evidence="4 12" id="KW-0547">Nucleotide-binding</keyword>
<comment type="cofactor">
    <cofactor evidence="12">
        <name>Zn(2+)</name>
        <dbReference type="ChEBI" id="CHEBI:29105"/>
    </cofactor>
    <text evidence="12">Binds 2 zinc ions per subunit.</text>
</comment>
<dbReference type="CDD" id="cd17929">
    <property type="entry name" value="DEXHc_priA"/>
    <property type="match status" value="1"/>
</dbReference>
<dbReference type="RefSeq" id="WP_008789826.1">
    <property type="nucleotide sequence ID" value="NZ_AKCB01000001.1"/>
</dbReference>
<evidence type="ECO:0000256" key="6">
    <source>
        <dbReference type="ARBA" id="ARBA00022806"/>
    </source>
</evidence>
<feature type="binding site" evidence="12">
    <location>
        <position position="479"/>
    </location>
    <ligand>
        <name>Zn(2+)</name>
        <dbReference type="ChEBI" id="CHEBI:29105"/>
        <label>1</label>
    </ligand>
</feature>
<dbReference type="GO" id="GO:0016887">
    <property type="term" value="F:ATP hydrolysis activity"/>
    <property type="evidence" value="ECO:0007669"/>
    <property type="project" value="RHEA"/>
</dbReference>
<evidence type="ECO:0000256" key="2">
    <source>
        <dbReference type="ARBA" id="ARBA00022705"/>
    </source>
</evidence>
<evidence type="ECO:0000256" key="12">
    <source>
        <dbReference type="HAMAP-Rule" id="MF_00983"/>
    </source>
</evidence>
<dbReference type="SUPFAM" id="SSF52540">
    <property type="entry name" value="P-loop containing nucleoside triphosphate hydrolases"/>
    <property type="match status" value="2"/>
</dbReference>
<dbReference type="EMBL" id="ADKX01000041">
    <property type="protein sequence ID" value="EFW03947.1"/>
    <property type="molecule type" value="Genomic_DNA"/>
</dbReference>
<dbReference type="FunFam" id="3.40.50.300:FF:000489">
    <property type="entry name" value="Primosome assembly protein PriA"/>
    <property type="match status" value="1"/>
</dbReference>
<protein>
    <recommendedName>
        <fullName evidence="12">Replication restart protein PriA</fullName>
    </recommendedName>
    <alternativeName>
        <fullName evidence="12">ATP-dependent DNA helicase PriA</fullName>
        <ecNumber evidence="12">5.6.2.4</ecNumber>
    </alternativeName>
    <alternativeName>
        <fullName evidence="12">DNA 3'-5' helicase PriA</fullName>
    </alternativeName>
</protein>
<dbReference type="HAMAP" id="MF_00983">
    <property type="entry name" value="PriA"/>
    <property type="match status" value="1"/>
</dbReference>
<keyword evidence="3 12" id="KW-0479">Metal-binding</keyword>
<dbReference type="eggNOG" id="COG1198">
    <property type="taxonomic scope" value="Bacteria"/>
</dbReference>
<dbReference type="InterPro" id="IPR005259">
    <property type="entry name" value="PriA"/>
</dbReference>
<feature type="domain" description="Helicase ATP-binding" evidence="13">
    <location>
        <begin position="208"/>
        <end position="374"/>
    </location>
</feature>
<evidence type="ECO:0000259" key="13">
    <source>
        <dbReference type="PROSITE" id="PS51192"/>
    </source>
</evidence>
<accession>E7GD96</accession>
<evidence type="ECO:0000259" key="14">
    <source>
        <dbReference type="PROSITE" id="PS51194"/>
    </source>
</evidence>
<dbReference type="GO" id="GO:0008270">
    <property type="term" value="F:zinc ion binding"/>
    <property type="evidence" value="ECO:0007669"/>
    <property type="project" value="UniProtKB-UniRule"/>
</dbReference>
<dbReference type="PANTHER" id="PTHR30580:SF0">
    <property type="entry name" value="PRIMOSOMAL PROTEIN N"/>
    <property type="match status" value="1"/>
</dbReference>
<dbReference type="AlphaFoldDB" id="E7GD96"/>
<dbReference type="InterPro" id="IPR041222">
    <property type="entry name" value="PriA_3primeBD"/>
</dbReference>
<feature type="domain" description="Helicase C-terminal" evidence="14">
    <location>
        <begin position="460"/>
        <end position="625"/>
    </location>
</feature>
<comment type="similarity">
    <text evidence="12">Belongs to the helicase family. PriA subfamily.</text>
</comment>
<keyword evidence="8 12" id="KW-0067">ATP-binding</keyword>
<dbReference type="Pfam" id="PF17764">
    <property type="entry name" value="PriA_3primeBD"/>
    <property type="match status" value="1"/>
</dbReference>
<dbReference type="STRING" id="100884.GCA_000269565_00392"/>
<dbReference type="SMART" id="SM00490">
    <property type="entry name" value="HELICc"/>
    <property type="match status" value="1"/>
</dbReference>
<dbReference type="SMART" id="SM00487">
    <property type="entry name" value="DEXDc"/>
    <property type="match status" value="1"/>
</dbReference>
<dbReference type="HOGENOM" id="CLU_013353_3_1_9"/>
<evidence type="ECO:0000256" key="11">
    <source>
        <dbReference type="ARBA" id="ARBA00048988"/>
    </source>
</evidence>
<comment type="subunit">
    <text evidence="12">Component of the replication restart primosome.</text>
</comment>
<dbReference type="InterPro" id="IPR040498">
    <property type="entry name" value="PriA_CRR"/>
</dbReference>
<dbReference type="PROSITE" id="PS51192">
    <property type="entry name" value="HELICASE_ATP_BIND_1"/>
    <property type="match status" value="1"/>
</dbReference>
<dbReference type="InterPro" id="IPR001650">
    <property type="entry name" value="Helicase_C-like"/>
</dbReference>
<dbReference type="InterPro" id="IPR011545">
    <property type="entry name" value="DEAD/DEAH_box_helicase_dom"/>
</dbReference>
<comment type="catalytic activity">
    <reaction evidence="11 12">
        <text>ATP + H2O = ADP + phosphate + H(+)</text>
        <dbReference type="Rhea" id="RHEA:13065"/>
        <dbReference type="ChEBI" id="CHEBI:15377"/>
        <dbReference type="ChEBI" id="CHEBI:15378"/>
        <dbReference type="ChEBI" id="CHEBI:30616"/>
        <dbReference type="ChEBI" id="CHEBI:43474"/>
        <dbReference type="ChEBI" id="CHEBI:456216"/>
        <dbReference type="EC" id="5.6.2.4"/>
    </reaction>
</comment>
<evidence type="ECO:0000256" key="7">
    <source>
        <dbReference type="ARBA" id="ARBA00022833"/>
    </source>
</evidence>
<feature type="binding site" evidence="12">
    <location>
        <position position="436"/>
    </location>
    <ligand>
        <name>Zn(2+)</name>
        <dbReference type="ChEBI" id="CHEBI:29105"/>
        <label>1</label>
    </ligand>
</feature>
<dbReference type="Gene3D" id="3.40.50.300">
    <property type="entry name" value="P-loop containing nucleotide triphosphate hydrolases"/>
    <property type="match status" value="2"/>
</dbReference>
<evidence type="ECO:0000256" key="4">
    <source>
        <dbReference type="ARBA" id="ARBA00022741"/>
    </source>
</evidence>
<feature type="binding site" evidence="12">
    <location>
        <position position="448"/>
    </location>
    <ligand>
        <name>Zn(2+)</name>
        <dbReference type="ChEBI" id="CHEBI:29105"/>
        <label>2</label>
    </ligand>
</feature>
<feature type="binding site" evidence="12">
    <location>
        <position position="445"/>
    </location>
    <ligand>
        <name>Zn(2+)</name>
        <dbReference type="ChEBI" id="CHEBI:29105"/>
        <label>2</label>
    </ligand>
</feature>
<dbReference type="GO" id="GO:0006310">
    <property type="term" value="P:DNA recombination"/>
    <property type="evidence" value="ECO:0007669"/>
    <property type="project" value="InterPro"/>
</dbReference>
<dbReference type="Proteomes" id="UP000003157">
    <property type="component" value="Unassembled WGS sequence"/>
</dbReference>
<feature type="binding site" evidence="12">
    <location>
        <position position="476"/>
    </location>
    <ligand>
        <name>Zn(2+)</name>
        <dbReference type="ChEBI" id="CHEBI:29105"/>
        <label>1</label>
    </ligand>
</feature>
<dbReference type="InterPro" id="IPR027417">
    <property type="entry name" value="P-loop_NTPase"/>
</dbReference>
<evidence type="ECO:0000256" key="10">
    <source>
        <dbReference type="ARBA" id="ARBA00023235"/>
    </source>
</evidence>
<dbReference type="PROSITE" id="PS51194">
    <property type="entry name" value="HELICASE_CTER"/>
    <property type="match status" value="1"/>
</dbReference>
<dbReference type="Pfam" id="PF00270">
    <property type="entry name" value="DEAD"/>
    <property type="match status" value="1"/>
</dbReference>
<dbReference type="GO" id="GO:1990077">
    <property type="term" value="C:primosome complex"/>
    <property type="evidence" value="ECO:0007669"/>
    <property type="project" value="UniProtKB-UniRule"/>
</dbReference>
<comment type="catalytic activity">
    <reaction evidence="12">
        <text>Couples ATP hydrolysis with the unwinding of duplex DNA by translocating in the 3'-5' direction.</text>
        <dbReference type="EC" id="5.6.2.4"/>
    </reaction>
</comment>
<keyword evidence="2 12" id="KW-0235">DNA replication</keyword>
<dbReference type="InterPro" id="IPR042115">
    <property type="entry name" value="PriA_3primeBD_sf"/>
</dbReference>
<keyword evidence="10 12" id="KW-0413">Isomerase</keyword>
<dbReference type="InterPro" id="IPR014001">
    <property type="entry name" value="Helicase_ATP-bd"/>
</dbReference>
<keyword evidence="5 12" id="KW-0378">Hydrolase</keyword>
<evidence type="ECO:0000313" key="15">
    <source>
        <dbReference type="EMBL" id="EFW03947.1"/>
    </source>
</evidence>
<proteinExistence type="inferred from homology"/>
<name>E7GD96_9FIRM</name>
<evidence type="ECO:0000256" key="1">
    <source>
        <dbReference type="ARBA" id="ARBA00022515"/>
    </source>
</evidence>
<dbReference type="Gene3D" id="3.40.1440.60">
    <property type="entry name" value="PriA, 3(prime) DNA-binding domain"/>
    <property type="match status" value="1"/>
</dbReference>
<feature type="binding site" evidence="12">
    <location>
        <position position="439"/>
    </location>
    <ligand>
        <name>Zn(2+)</name>
        <dbReference type="ChEBI" id="CHEBI:29105"/>
        <label>1</label>
    </ligand>
</feature>
<feature type="binding site" evidence="12">
    <location>
        <position position="466"/>
    </location>
    <ligand>
        <name>Zn(2+)</name>
        <dbReference type="ChEBI" id="CHEBI:29105"/>
        <label>2</label>
    </ligand>
</feature>
<gene>
    <name evidence="12" type="primary">priA</name>
    <name evidence="15" type="ORF">HMPREF9488_02739</name>
</gene>
<evidence type="ECO:0000256" key="5">
    <source>
        <dbReference type="ARBA" id="ARBA00022801"/>
    </source>
</evidence>
<dbReference type="GeneID" id="78228305"/>
<evidence type="ECO:0000313" key="16">
    <source>
        <dbReference type="Proteomes" id="UP000003157"/>
    </source>
</evidence>
<dbReference type="GO" id="GO:0006269">
    <property type="term" value="P:DNA replication, synthesis of primer"/>
    <property type="evidence" value="ECO:0007669"/>
    <property type="project" value="UniProtKB-KW"/>
</dbReference>
<keyword evidence="6 12" id="KW-0347">Helicase</keyword>
<dbReference type="NCBIfam" id="TIGR00595">
    <property type="entry name" value="priA"/>
    <property type="match status" value="1"/>
</dbReference>
<dbReference type="PANTHER" id="PTHR30580">
    <property type="entry name" value="PRIMOSOMAL PROTEIN N"/>
    <property type="match status" value="1"/>
</dbReference>
<dbReference type="GO" id="GO:0003677">
    <property type="term" value="F:DNA binding"/>
    <property type="evidence" value="ECO:0007669"/>
    <property type="project" value="UniProtKB-UniRule"/>
</dbReference>
<dbReference type="Pfam" id="PF18319">
    <property type="entry name" value="Zn_ribbon_PriA"/>
    <property type="match status" value="1"/>
</dbReference>
<keyword evidence="9 12" id="KW-0238">DNA-binding</keyword>
<reference evidence="15 16" key="1">
    <citation type="submission" date="2010-12" db="EMBL/GenBank/DDBJ databases">
        <title>The Genome Sequence of Coprobacillus sp. strain 29_1.</title>
        <authorList>
            <consortium name="The Broad Institute Genome Sequencing Platform"/>
            <person name="Earl A."/>
            <person name="Ward D."/>
            <person name="Feldgarden M."/>
            <person name="Gevers D."/>
            <person name="Daigneault M."/>
            <person name="Sibley C.D."/>
            <person name="White A."/>
            <person name="Strauss J."/>
            <person name="Allen-Vercoe E."/>
            <person name="Young S.K."/>
            <person name="Zeng Q."/>
            <person name="Gargeya S."/>
            <person name="Fitzgerald M."/>
            <person name="Haas B."/>
            <person name="Abouelleil A."/>
            <person name="Alvarado L."/>
            <person name="Arachchi H.M."/>
            <person name="Berlin A."/>
            <person name="Brown A."/>
            <person name="Chapman S.B."/>
            <person name="Chen Z."/>
            <person name="Dunbar C."/>
            <person name="Freedman E."/>
            <person name="Gearin G."/>
            <person name="Gellesch M."/>
            <person name="Goldberg J."/>
            <person name="Griggs A."/>
            <person name="Gujja S."/>
            <person name="Heilman E."/>
            <person name="Heiman D."/>
            <person name="Howarth C."/>
            <person name="Larson L."/>
            <person name="Lui A."/>
            <person name="MacDonald P.J.P."/>
            <person name="Mehta T."/>
            <person name="Montmayeur A."/>
            <person name="Murphy C."/>
            <person name="Neiman D."/>
            <person name="Pearson M."/>
            <person name="Priest M."/>
            <person name="Roberts A."/>
            <person name="Saif S."/>
            <person name="Shea T."/>
            <person name="Shenoy N."/>
            <person name="Sisk P."/>
            <person name="Stolte C."/>
            <person name="Sykes S."/>
            <person name="White J."/>
            <person name="Yandava C."/>
            <person name="Nusbaum C."/>
            <person name="Birren B."/>
        </authorList>
    </citation>
    <scope>NUCLEOTIDE SEQUENCE [LARGE SCALE GENOMIC DNA]</scope>
    <source>
        <strain evidence="15 16">29_1</strain>
    </source>
</reference>
<evidence type="ECO:0000256" key="3">
    <source>
        <dbReference type="ARBA" id="ARBA00022723"/>
    </source>
</evidence>
<dbReference type="GO" id="GO:0005524">
    <property type="term" value="F:ATP binding"/>
    <property type="evidence" value="ECO:0007669"/>
    <property type="project" value="UniProtKB-UniRule"/>
</dbReference>
<dbReference type="EC" id="5.6.2.4" evidence="12"/>
<dbReference type="OrthoDB" id="9759544at2"/>
<keyword evidence="1 12" id="KW-0639">Primosome</keyword>
<comment type="function">
    <text evidence="12">Initiates the restart of stalled replication forks, which reloads the replicative helicase on sites other than the origin of replication. Recognizes and binds to abandoned replication forks and remodels them to uncover a helicase loading site. Promotes assembly of the primosome at these replication forks.</text>
</comment>
<dbReference type="Pfam" id="PF00271">
    <property type="entry name" value="Helicase_C"/>
    <property type="match status" value="1"/>
</dbReference>
<dbReference type="InterPro" id="IPR041236">
    <property type="entry name" value="PriA_C"/>
</dbReference>
<dbReference type="GO" id="GO:0043138">
    <property type="term" value="F:3'-5' DNA helicase activity"/>
    <property type="evidence" value="ECO:0007669"/>
    <property type="project" value="UniProtKB-EC"/>
</dbReference>
<sequence>MYIVKVLTEHPVHSLDTTFDYLSESCLNKGVRVLIPFHHRKIIGYVENVEKTSLTKEELEQEAGFTYHYILEVIDEEPLLNQELQDLANTLSQMTLSPRIACLQAMLPTQLKPSTTHAVGVKLKTIIEVLNDGTPQTIKQKECLEYLKENPQSQAKDIPYTKGVVDRLVEQGFVQYVQVEDYRNPFSKDIMENKRVELTSDQQAIVDGIMQKTGRVSLIHGVTGSGKTEIYLALAGYILEQGKTVMMLVPEISLTPMMVEVFKRRFKEAVAILHSRLSQGEKYDEYRRIKRQEVKIVVGARSAVFAPLENIGLIILDEEHDASYKQESKPRYLTSQIAKMRASSHHASVVLGSATPSLESYSRAMKGIYDLYTLDKRINQKPLPKVEIVDMLEEMHHRNYSLFSRTMKERIQMTLDRQEQVILLLNKRGYASYVQCRDCGEVIKCPHCDVSLTYHKDEHRLKCHYCEYQIPYPQVCPHCGSKHLKTVGFGTQKIEEEIERMFHGARVIRYDVDTTRQKNGHLKLLEKFKNKEGNILLGTQMIAKGLDFEDVTFVGVLNADLSLNIPDFRASERTFQLLCQVAGRSGRGQKQGTVLIQTYNPEHYAITSAAHHDYQSFYKQEMLYRQKAKYPPYCHMVSLIIQSRQEGLVHQAAIEIKGYLDKHIQQAVLLGPAKSGIFKMQDIYRERILIKFIHSQEVYQALETINEFYNKKQKGKVTVVCDFNPYSQI</sequence>
<evidence type="ECO:0000256" key="9">
    <source>
        <dbReference type="ARBA" id="ARBA00023125"/>
    </source>
</evidence>
<organism evidence="15 16">
    <name type="scientific">Coprobacillus cateniformis</name>
    <dbReference type="NCBI Taxonomy" id="100884"/>
    <lineage>
        <taxon>Bacteria</taxon>
        <taxon>Bacillati</taxon>
        <taxon>Bacillota</taxon>
        <taxon>Erysipelotrichia</taxon>
        <taxon>Erysipelotrichales</taxon>
        <taxon>Coprobacillaceae</taxon>
        <taxon>Coprobacillus</taxon>
    </lineage>
</organism>
<dbReference type="GO" id="GO:0006302">
    <property type="term" value="P:double-strand break repair"/>
    <property type="evidence" value="ECO:0007669"/>
    <property type="project" value="InterPro"/>
</dbReference>
<keyword evidence="7 12" id="KW-0862">Zinc</keyword>
<feature type="binding site" evidence="12">
    <location>
        <position position="463"/>
    </location>
    <ligand>
        <name>Zn(2+)</name>
        <dbReference type="ChEBI" id="CHEBI:29105"/>
        <label>2</label>
    </ligand>
</feature>
<dbReference type="Pfam" id="PF18074">
    <property type="entry name" value="PriA_C"/>
    <property type="match status" value="1"/>
</dbReference>
<keyword evidence="16" id="KW-1185">Reference proteome</keyword>
<evidence type="ECO:0000256" key="8">
    <source>
        <dbReference type="ARBA" id="ARBA00022840"/>
    </source>
</evidence>
<dbReference type="GO" id="GO:0006270">
    <property type="term" value="P:DNA replication initiation"/>
    <property type="evidence" value="ECO:0007669"/>
    <property type="project" value="TreeGrafter"/>
</dbReference>